<protein>
    <submittedName>
        <fullName evidence="3">Phage holin family protein</fullName>
    </submittedName>
</protein>
<keyword evidence="2" id="KW-1133">Transmembrane helix</keyword>
<comment type="caution">
    <text evidence="3">The sequence shown here is derived from an EMBL/GenBank/DDBJ whole genome shotgun (WGS) entry which is preliminary data.</text>
</comment>
<evidence type="ECO:0000313" key="3">
    <source>
        <dbReference type="EMBL" id="MEE6257238.1"/>
    </source>
</evidence>
<evidence type="ECO:0000313" key="4">
    <source>
        <dbReference type="Proteomes" id="UP001332243"/>
    </source>
</evidence>
<feature type="compositionally biased region" description="Basic and acidic residues" evidence="1">
    <location>
        <begin position="10"/>
        <end position="36"/>
    </location>
</feature>
<dbReference type="InterPro" id="IPR009937">
    <property type="entry name" value="Phage_holin_3_6"/>
</dbReference>
<feature type="transmembrane region" description="Helical" evidence="2">
    <location>
        <begin position="111"/>
        <end position="131"/>
    </location>
</feature>
<feature type="transmembrane region" description="Helical" evidence="2">
    <location>
        <begin position="74"/>
        <end position="99"/>
    </location>
</feature>
<dbReference type="Proteomes" id="UP001332243">
    <property type="component" value="Unassembled WGS sequence"/>
</dbReference>
<keyword evidence="2" id="KW-0472">Membrane</keyword>
<evidence type="ECO:0000256" key="2">
    <source>
        <dbReference type="SAM" id="Phobius"/>
    </source>
</evidence>
<dbReference type="Pfam" id="PF07332">
    <property type="entry name" value="Phage_holin_3_6"/>
    <property type="match status" value="1"/>
</dbReference>
<accession>A0ABU7RL75</accession>
<keyword evidence="2" id="KW-0812">Transmembrane</keyword>
<evidence type="ECO:0000256" key="1">
    <source>
        <dbReference type="SAM" id="MobiDB-lite"/>
    </source>
</evidence>
<sequence length="167" mass="17874">MSASDGRGAGGDRETATQTAYRERDPLRTPFREREPAQASIGELLTSITRDTSTLVRQEIQLAKVELRQEAKTAATVAGMFGGAALGGLMVLLFLSYAAWWGLANVMDQGLAALVVAGVWALIAVVLVSVARRQTSKLRALPQTAESVRRTPAAVRGQTHRQSGGER</sequence>
<gene>
    <name evidence="3" type="ORF">V1633_01885</name>
</gene>
<feature type="region of interest" description="Disordered" evidence="1">
    <location>
        <begin position="143"/>
        <end position="167"/>
    </location>
</feature>
<proteinExistence type="predicted"/>
<feature type="region of interest" description="Disordered" evidence="1">
    <location>
        <begin position="1"/>
        <end position="36"/>
    </location>
</feature>
<name>A0ABU7RL75_9ACTN</name>
<dbReference type="EMBL" id="JAZGQK010000001">
    <property type="protein sequence ID" value="MEE6257238.1"/>
    <property type="molecule type" value="Genomic_DNA"/>
</dbReference>
<organism evidence="3 4">
    <name type="scientific">Plantactinospora sonchi</name>
    <dbReference type="NCBI Taxonomy" id="1544735"/>
    <lineage>
        <taxon>Bacteria</taxon>
        <taxon>Bacillati</taxon>
        <taxon>Actinomycetota</taxon>
        <taxon>Actinomycetes</taxon>
        <taxon>Micromonosporales</taxon>
        <taxon>Micromonosporaceae</taxon>
        <taxon>Plantactinospora</taxon>
    </lineage>
</organism>
<dbReference type="RefSeq" id="WP_331212316.1">
    <property type="nucleotide sequence ID" value="NZ_JAZGQK010000001.1"/>
</dbReference>
<keyword evidence="4" id="KW-1185">Reference proteome</keyword>
<reference evidence="3 4" key="1">
    <citation type="submission" date="2024-01" db="EMBL/GenBank/DDBJ databases">
        <title>Genome insights into Plantactinospora sonchi sp. nov.</title>
        <authorList>
            <person name="Wang L."/>
        </authorList>
    </citation>
    <scope>NUCLEOTIDE SEQUENCE [LARGE SCALE GENOMIC DNA]</scope>
    <source>
        <strain evidence="3 4">NEAU-QY2</strain>
    </source>
</reference>